<organism evidence="1 2">
    <name type="scientific">Brachionus plicatilis</name>
    <name type="common">Marine rotifer</name>
    <name type="synonym">Brachionus muelleri</name>
    <dbReference type="NCBI Taxonomy" id="10195"/>
    <lineage>
        <taxon>Eukaryota</taxon>
        <taxon>Metazoa</taxon>
        <taxon>Spiralia</taxon>
        <taxon>Gnathifera</taxon>
        <taxon>Rotifera</taxon>
        <taxon>Eurotatoria</taxon>
        <taxon>Monogononta</taxon>
        <taxon>Pseudotrocha</taxon>
        <taxon>Ploima</taxon>
        <taxon>Brachionidae</taxon>
        <taxon>Brachionus</taxon>
    </lineage>
</organism>
<reference evidence="1 2" key="1">
    <citation type="journal article" date="2018" name="Sci. Rep.">
        <title>Genomic signatures of local adaptation to the degree of environmental predictability in rotifers.</title>
        <authorList>
            <person name="Franch-Gras L."/>
            <person name="Hahn C."/>
            <person name="Garcia-Roger E.M."/>
            <person name="Carmona M.J."/>
            <person name="Serra M."/>
            <person name="Gomez A."/>
        </authorList>
    </citation>
    <scope>NUCLEOTIDE SEQUENCE [LARGE SCALE GENOMIC DNA]</scope>
    <source>
        <strain evidence="1">HYR1</strain>
    </source>
</reference>
<comment type="caution">
    <text evidence="1">The sequence shown here is derived from an EMBL/GenBank/DDBJ whole genome shotgun (WGS) entry which is preliminary data.</text>
</comment>
<dbReference type="AlphaFoldDB" id="A0A3M7QMI4"/>
<sequence>MMGQNHAHFLYNLCALVLYKPSWFGFQHLYHHSGLLRSYNFDGCYFITGIKSHELFNPIGKITKNYIKFEKKIAPVLLIIQF</sequence>
<proteinExistence type="predicted"/>
<dbReference type="Proteomes" id="UP000276133">
    <property type="component" value="Unassembled WGS sequence"/>
</dbReference>
<name>A0A3M7QMI4_BRAPC</name>
<gene>
    <name evidence="1" type="ORF">BpHYR1_004838</name>
</gene>
<keyword evidence="2" id="KW-1185">Reference proteome</keyword>
<evidence type="ECO:0000313" key="2">
    <source>
        <dbReference type="Proteomes" id="UP000276133"/>
    </source>
</evidence>
<protein>
    <submittedName>
        <fullName evidence="1">Uncharacterized protein</fullName>
    </submittedName>
</protein>
<accession>A0A3M7QMI4</accession>
<evidence type="ECO:0000313" key="1">
    <source>
        <dbReference type="EMBL" id="RNA12271.1"/>
    </source>
</evidence>
<dbReference type="EMBL" id="REGN01005730">
    <property type="protein sequence ID" value="RNA12271.1"/>
    <property type="molecule type" value="Genomic_DNA"/>
</dbReference>